<organism evidence="1 2">
    <name type="scientific">Nitrosomonas aestuarii</name>
    <dbReference type="NCBI Taxonomy" id="52441"/>
    <lineage>
        <taxon>Bacteria</taxon>
        <taxon>Pseudomonadati</taxon>
        <taxon>Pseudomonadota</taxon>
        <taxon>Betaproteobacteria</taxon>
        <taxon>Nitrosomonadales</taxon>
        <taxon>Nitrosomonadaceae</taxon>
        <taxon>Nitrosomonas</taxon>
    </lineage>
</organism>
<dbReference type="Proteomes" id="UP000199533">
    <property type="component" value="Unassembled WGS sequence"/>
</dbReference>
<keyword evidence="2" id="KW-1185">Reference proteome</keyword>
<proteinExistence type="predicted"/>
<dbReference type="EMBL" id="FOSP01000011">
    <property type="protein sequence ID" value="SFK63928.1"/>
    <property type="molecule type" value="Genomic_DNA"/>
</dbReference>
<protein>
    <submittedName>
        <fullName evidence="1">Uncharacterized protein</fullName>
    </submittedName>
</protein>
<dbReference type="AlphaFoldDB" id="A0A1I4B4Y2"/>
<dbReference type="RefSeq" id="WP_170841607.1">
    <property type="nucleotide sequence ID" value="NZ_FOSP01000011.1"/>
</dbReference>
<name>A0A1I4B4Y2_9PROT</name>
<accession>A0A1I4B4Y2</accession>
<evidence type="ECO:0000313" key="1">
    <source>
        <dbReference type="EMBL" id="SFK63928.1"/>
    </source>
</evidence>
<sequence>MDAQDLIDGCLLNTWNLNGWEHDFIDDIQDQLGNGEELTERQMNKLMDIHSRVTRL</sequence>
<reference evidence="2" key="1">
    <citation type="submission" date="2016-10" db="EMBL/GenBank/DDBJ databases">
        <authorList>
            <person name="Varghese N."/>
            <person name="Submissions S."/>
        </authorList>
    </citation>
    <scope>NUCLEOTIDE SEQUENCE [LARGE SCALE GENOMIC DNA]</scope>
    <source>
        <strain evidence="2">Nm69</strain>
    </source>
</reference>
<gene>
    <name evidence="1" type="ORF">SAMN05216302_101139</name>
</gene>
<dbReference type="STRING" id="52441.SAMN05216302_101139"/>
<evidence type="ECO:0000313" key="2">
    <source>
        <dbReference type="Proteomes" id="UP000199533"/>
    </source>
</evidence>